<dbReference type="Pfam" id="PF07883">
    <property type="entry name" value="Cupin_2"/>
    <property type="match status" value="1"/>
</dbReference>
<dbReference type="NCBIfam" id="TIGR03214">
    <property type="entry name" value="ura-cupin"/>
    <property type="match status" value="1"/>
</dbReference>
<dbReference type="InterPro" id="IPR014710">
    <property type="entry name" value="RmlC-like_jellyroll"/>
</dbReference>
<accession>A0A437MFG7</accession>
<protein>
    <submittedName>
        <fullName evidence="2">Cupin domain-containing protein</fullName>
    </submittedName>
</protein>
<organism evidence="2 3">
    <name type="scientific">Rhodovarius crocodyli</name>
    <dbReference type="NCBI Taxonomy" id="1979269"/>
    <lineage>
        <taxon>Bacteria</taxon>
        <taxon>Pseudomonadati</taxon>
        <taxon>Pseudomonadota</taxon>
        <taxon>Alphaproteobacteria</taxon>
        <taxon>Acetobacterales</taxon>
        <taxon>Roseomonadaceae</taxon>
        <taxon>Rhodovarius</taxon>
    </lineage>
</organism>
<dbReference type="InterPro" id="IPR044697">
    <property type="entry name" value="UGlyAH_cupin_C"/>
</dbReference>
<dbReference type="AlphaFoldDB" id="A0A437MFG7"/>
<reference evidence="2 3" key="1">
    <citation type="submission" date="2019-01" db="EMBL/GenBank/DDBJ databases">
        <authorList>
            <person name="Chen W.-M."/>
        </authorList>
    </citation>
    <scope>NUCLEOTIDE SEQUENCE [LARGE SCALE GENOMIC DNA]</scope>
    <source>
        <strain evidence="2 3">CCP-6</strain>
    </source>
</reference>
<dbReference type="SUPFAM" id="SSF51182">
    <property type="entry name" value="RmlC-like cupins"/>
    <property type="match status" value="1"/>
</dbReference>
<dbReference type="CDD" id="cd02211">
    <property type="entry name" value="cupin_UGlyAH_N"/>
    <property type="match status" value="1"/>
</dbReference>
<dbReference type="OrthoDB" id="9814939at2"/>
<dbReference type="Proteomes" id="UP000282957">
    <property type="component" value="Unassembled WGS sequence"/>
</dbReference>
<feature type="domain" description="Cupin type-2" evidence="1">
    <location>
        <begin position="63"/>
        <end position="131"/>
    </location>
</feature>
<dbReference type="InterPro" id="IPR011051">
    <property type="entry name" value="RmlC_Cupin_sf"/>
</dbReference>
<dbReference type="GO" id="GO:0071522">
    <property type="term" value="F:ureidoglycine aminohydrolase activity"/>
    <property type="evidence" value="ECO:0007669"/>
    <property type="project" value="InterPro"/>
</dbReference>
<proteinExistence type="predicted"/>
<dbReference type="Gene3D" id="2.60.120.10">
    <property type="entry name" value="Jelly Rolls"/>
    <property type="match status" value="1"/>
</dbReference>
<sequence length="259" mass="28870">MSQAPVPPPVPPGVIGHNRSNLTPHYAIFPPIGIMDSFLPGLERCILRFMTSPRMGAHFAEAMVIVAPGGGTMEPIDDGLQHFLYVLSGELEVGLGKKKRSLVPGAYAFAPEGTKLSFSNKGDAEARALWVKKPYAALKGVNPPKPKFAHRDDAPRQDVNGRYRYFLLGTPGEMAFDFEMNVMGFGTGTHFHCVETHIMEHGLYMLTGQGLQLLGRDWHEIWEGDFIWMGPYVPQQFYATGWAPAEYLLYKDVNRDVEF</sequence>
<dbReference type="PANTHER" id="PTHR34571:SF1">
    <property type="entry name" value="(S)-UREIDOGLYCINE AMINOHYDROLASE"/>
    <property type="match status" value="1"/>
</dbReference>
<dbReference type="InterPro" id="IPR013096">
    <property type="entry name" value="Cupin_2"/>
</dbReference>
<dbReference type="EMBL" id="SACL01000004">
    <property type="protein sequence ID" value="RVT96379.1"/>
    <property type="molecule type" value="Genomic_DNA"/>
</dbReference>
<evidence type="ECO:0000313" key="3">
    <source>
        <dbReference type="Proteomes" id="UP000282957"/>
    </source>
</evidence>
<evidence type="ECO:0000259" key="1">
    <source>
        <dbReference type="Pfam" id="PF07883"/>
    </source>
</evidence>
<comment type="caution">
    <text evidence="2">The sequence shown here is derived from an EMBL/GenBank/DDBJ whole genome shotgun (WGS) entry which is preliminary data.</text>
</comment>
<dbReference type="CDD" id="cd02212">
    <property type="entry name" value="cupin_UGlyAH_C"/>
    <property type="match status" value="1"/>
</dbReference>
<dbReference type="RefSeq" id="WP_127788312.1">
    <property type="nucleotide sequence ID" value="NZ_SACL01000004.1"/>
</dbReference>
<keyword evidence="3" id="KW-1185">Reference proteome</keyword>
<dbReference type="InterPro" id="IPR017627">
    <property type="entry name" value="UGHY"/>
</dbReference>
<dbReference type="PANTHER" id="PTHR34571">
    <property type="entry name" value="(S)-UREIDOGLYCINE AMINOHYDROLASE"/>
    <property type="match status" value="1"/>
</dbReference>
<evidence type="ECO:0000313" key="2">
    <source>
        <dbReference type="EMBL" id="RVT96379.1"/>
    </source>
</evidence>
<name>A0A437MFG7_9PROT</name>
<gene>
    <name evidence="2" type="ORF">EOD42_14840</name>
</gene>
<dbReference type="InterPro" id="IPR044704">
    <property type="entry name" value="UGlyAH_cupin_N"/>
</dbReference>